<dbReference type="AlphaFoldDB" id="A0A810N808"/>
<dbReference type="InterPro" id="IPR019692">
    <property type="entry name" value="CFP-6_PH"/>
</dbReference>
<organism evidence="2 3">
    <name type="scientific">Polymorphospora rubra</name>
    <dbReference type="NCBI Taxonomy" id="338584"/>
    <lineage>
        <taxon>Bacteria</taxon>
        <taxon>Bacillati</taxon>
        <taxon>Actinomycetota</taxon>
        <taxon>Actinomycetes</taxon>
        <taxon>Micromonosporales</taxon>
        <taxon>Micromonosporaceae</taxon>
        <taxon>Polymorphospora</taxon>
    </lineage>
</organism>
<sequence>MVGSWDLPWDVVRSVRFDRGSAWASVELHDDELIPVLALQVVDKEHAVDGVRALRALHSSATLAPAAETA</sequence>
<evidence type="ECO:0000313" key="3">
    <source>
        <dbReference type="Proteomes" id="UP000680866"/>
    </source>
</evidence>
<reference evidence="2" key="1">
    <citation type="submission" date="2020-08" db="EMBL/GenBank/DDBJ databases">
        <title>Whole genome shotgun sequence of Polymorphospora rubra NBRC 101157.</title>
        <authorList>
            <person name="Komaki H."/>
            <person name="Tamura T."/>
        </authorList>
    </citation>
    <scope>NUCLEOTIDE SEQUENCE</scope>
    <source>
        <strain evidence="2">NBRC 101157</strain>
    </source>
</reference>
<feature type="domain" description="Low molecular weight protein antigen 6 PH" evidence="1">
    <location>
        <begin position="6"/>
        <end position="55"/>
    </location>
</feature>
<dbReference type="Proteomes" id="UP000680866">
    <property type="component" value="Chromosome"/>
</dbReference>
<accession>A0A810N808</accession>
<dbReference type="EMBL" id="AP023359">
    <property type="protein sequence ID" value="BCJ67918.1"/>
    <property type="molecule type" value="Genomic_DNA"/>
</dbReference>
<proteinExistence type="predicted"/>
<evidence type="ECO:0000259" key="1">
    <source>
        <dbReference type="Pfam" id="PF10756"/>
    </source>
</evidence>
<gene>
    <name evidence="2" type="ORF">Prubr_49390</name>
</gene>
<dbReference type="KEGG" id="pry:Prubr_49390"/>
<name>A0A810N808_9ACTN</name>
<evidence type="ECO:0000313" key="2">
    <source>
        <dbReference type="EMBL" id="BCJ67918.1"/>
    </source>
</evidence>
<dbReference type="Pfam" id="PF10756">
    <property type="entry name" value="bPH_6"/>
    <property type="match status" value="1"/>
</dbReference>
<protein>
    <recommendedName>
        <fullName evidence="1">Low molecular weight protein antigen 6 PH domain-containing protein</fullName>
    </recommendedName>
</protein>
<keyword evidence="3" id="KW-1185">Reference proteome</keyword>